<dbReference type="EMBL" id="CM029048">
    <property type="protein sequence ID" value="KAG2579755.1"/>
    <property type="molecule type" value="Genomic_DNA"/>
</dbReference>
<accession>A0A8T0R3G8</accession>
<evidence type="ECO:0000313" key="2">
    <source>
        <dbReference type="EMBL" id="KAG2579755.1"/>
    </source>
</evidence>
<name>A0A8T0R3G8_PANVG</name>
<evidence type="ECO:0000256" key="1">
    <source>
        <dbReference type="SAM" id="MobiDB-lite"/>
    </source>
</evidence>
<evidence type="ECO:0000313" key="3">
    <source>
        <dbReference type="Proteomes" id="UP000823388"/>
    </source>
</evidence>
<feature type="region of interest" description="Disordered" evidence="1">
    <location>
        <begin position="1"/>
        <end position="123"/>
    </location>
</feature>
<proteinExistence type="predicted"/>
<sequence>MPESSTAATEIRRALGRRVRAPPPRGRRRQPAPTPGAAVQRPATSSARWIGAVPGERWPTGACGSGSCGRPADSGACAAPTGLIKAGGGGVGGSGWGELARRRRPSSSASSSPSDPFPREMAAPAADGALARVGPSDLLPLFHPLCELLTDGATRG</sequence>
<protein>
    <submittedName>
        <fullName evidence="2">Uncharacterized protein</fullName>
    </submittedName>
</protein>
<reference evidence="2" key="1">
    <citation type="submission" date="2020-05" db="EMBL/GenBank/DDBJ databases">
        <title>WGS assembly of Panicum virgatum.</title>
        <authorList>
            <person name="Lovell J.T."/>
            <person name="Jenkins J."/>
            <person name="Shu S."/>
            <person name="Juenger T.E."/>
            <person name="Schmutz J."/>
        </authorList>
    </citation>
    <scope>NUCLEOTIDE SEQUENCE</scope>
    <source>
        <strain evidence="2">AP13</strain>
    </source>
</reference>
<keyword evidence="3" id="KW-1185">Reference proteome</keyword>
<feature type="compositionally biased region" description="Basic residues" evidence="1">
    <location>
        <begin position="14"/>
        <end position="30"/>
    </location>
</feature>
<dbReference type="AlphaFoldDB" id="A0A8T0R3G8"/>
<feature type="compositionally biased region" description="Gly residues" evidence="1">
    <location>
        <begin position="85"/>
        <end position="96"/>
    </location>
</feature>
<comment type="caution">
    <text evidence="2">The sequence shown here is derived from an EMBL/GenBank/DDBJ whole genome shotgun (WGS) entry which is preliminary data.</text>
</comment>
<dbReference type="Proteomes" id="UP000823388">
    <property type="component" value="Chromosome 6N"/>
</dbReference>
<gene>
    <name evidence="2" type="ORF">PVAP13_6NG260893</name>
</gene>
<organism evidence="2 3">
    <name type="scientific">Panicum virgatum</name>
    <name type="common">Blackwell switchgrass</name>
    <dbReference type="NCBI Taxonomy" id="38727"/>
    <lineage>
        <taxon>Eukaryota</taxon>
        <taxon>Viridiplantae</taxon>
        <taxon>Streptophyta</taxon>
        <taxon>Embryophyta</taxon>
        <taxon>Tracheophyta</taxon>
        <taxon>Spermatophyta</taxon>
        <taxon>Magnoliopsida</taxon>
        <taxon>Liliopsida</taxon>
        <taxon>Poales</taxon>
        <taxon>Poaceae</taxon>
        <taxon>PACMAD clade</taxon>
        <taxon>Panicoideae</taxon>
        <taxon>Panicodae</taxon>
        <taxon>Paniceae</taxon>
        <taxon>Panicinae</taxon>
        <taxon>Panicum</taxon>
        <taxon>Panicum sect. Hiantes</taxon>
    </lineage>
</organism>